<dbReference type="InterPro" id="IPR023365">
    <property type="entry name" value="Sortase_dom-sf"/>
</dbReference>
<sequence>MKKIVASVLLVISIIFLFKGFIDWKYRISNKVNNDSIRELVTNENEEDPLNRIIDFQKLKSINKDVVAWIYIPGTKVDYPILVGESDEEYLYKNINKEHTPLGSLFGFSGTNFTKGNTFIFGHNMASSQMFGELRKYLSSDFLEEHRYIYVYTERKAMKCDIFSIFIANENDDVFSGQYELGTVEYIDLLSELVNRNNYSNNNLKKDIIEYSTTQVFNLITCYGREGTSDRLLVNGIVVEEKIR</sequence>
<keyword evidence="1" id="KW-0378">Hydrolase</keyword>
<reference evidence="3 4" key="1">
    <citation type="submission" date="2015-09" db="EMBL/GenBank/DDBJ databases">
        <authorList>
            <consortium name="Pathogen Informatics"/>
        </authorList>
    </citation>
    <scope>NUCLEOTIDE SEQUENCE [LARGE SCALE GENOMIC DNA]</scope>
    <source>
        <strain evidence="3 4">2789STDY5834855</strain>
    </source>
</reference>
<evidence type="ECO:0000313" key="4">
    <source>
        <dbReference type="Proteomes" id="UP000095558"/>
    </source>
</evidence>
<organism evidence="3 4">
    <name type="scientific">Clostridium disporicum</name>
    <dbReference type="NCBI Taxonomy" id="84024"/>
    <lineage>
        <taxon>Bacteria</taxon>
        <taxon>Bacillati</taxon>
        <taxon>Bacillota</taxon>
        <taxon>Clostridia</taxon>
        <taxon>Eubacteriales</taxon>
        <taxon>Clostridiaceae</taxon>
        <taxon>Clostridium</taxon>
    </lineage>
</organism>
<dbReference type="GO" id="GO:0016787">
    <property type="term" value="F:hydrolase activity"/>
    <property type="evidence" value="ECO:0007669"/>
    <property type="project" value="UniProtKB-KW"/>
</dbReference>
<dbReference type="SUPFAM" id="SSF63817">
    <property type="entry name" value="Sortase"/>
    <property type="match status" value="1"/>
</dbReference>
<feature type="active site" description="Proton donor/acceptor" evidence="2">
    <location>
        <position position="123"/>
    </location>
</feature>
<dbReference type="Gene3D" id="2.40.260.10">
    <property type="entry name" value="Sortase"/>
    <property type="match status" value="1"/>
</dbReference>
<evidence type="ECO:0000256" key="2">
    <source>
        <dbReference type="PIRSR" id="PIRSR605754-1"/>
    </source>
</evidence>
<dbReference type="Pfam" id="PF04203">
    <property type="entry name" value="Sortase"/>
    <property type="match status" value="1"/>
</dbReference>
<evidence type="ECO:0000256" key="1">
    <source>
        <dbReference type="ARBA" id="ARBA00022801"/>
    </source>
</evidence>
<evidence type="ECO:0000313" key="3">
    <source>
        <dbReference type="EMBL" id="CUO39562.1"/>
    </source>
</evidence>
<gene>
    <name evidence="3" type="ORF">ERS852470_02217</name>
</gene>
<proteinExistence type="predicted"/>
<dbReference type="RefSeq" id="WP_055276910.1">
    <property type="nucleotide sequence ID" value="NZ_CYZV01000023.1"/>
</dbReference>
<dbReference type="InterPro" id="IPR005754">
    <property type="entry name" value="Sortase"/>
</dbReference>
<feature type="active site" description="Acyl-thioester intermediate" evidence="2">
    <location>
        <position position="222"/>
    </location>
</feature>
<dbReference type="AlphaFoldDB" id="A0A174ENE2"/>
<accession>A0A174ENE2</accession>
<name>A0A174ENE2_9CLOT</name>
<dbReference type="Proteomes" id="UP000095558">
    <property type="component" value="Unassembled WGS sequence"/>
</dbReference>
<protein>
    <submittedName>
        <fullName evidence="3">Sortase B. Cysteine peptidase. MEROPS family C60B</fullName>
    </submittedName>
</protein>
<dbReference type="EMBL" id="CYZV01000023">
    <property type="protein sequence ID" value="CUO39562.1"/>
    <property type="molecule type" value="Genomic_DNA"/>
</dbReference>
<dbReference type="InterPro" id="IPR009835">
    <property type="entry name" value="SrtB"/>
</dbReference>
<dbReference type="CDD" id="cd05826">
    <property type="entry name" value="Sortase_B"/>
    <property type="match status" value="1"/>
</dbReference>